<dbReference type="EMBL" id="CASHSV030000002">
    <property type="protein sequence ID" value="CAJ2634859.1"/>
    <property type="molecule type" value="Genomic_DNA"/>
</dbReference>
<organism evidence="1 2">
    <name type="scientific">Trifolium pratense</name>
    <name type="common">Red clover</name>
    <dbReference type="NCBI Taxonomy" id="57577"/>
    <lineage>
        <taxon>Eukaryota</taxon>
        <taxon>Viridiplantae</taxon>
        <taxon>Streptophyta</taxon>
        <taxon>Embryophyta</taxon>
        <taxon>Tracheophyta</taxon>
        <taxon>Spermatophyta</taxon>
        <taxon>Magnoliopsida</taxon>
        <taxon>eudicotyledons</taxon>
        <taxon>Gunneridae</taxon>
        <taxon>Pentapetalae</taxon>
        <taxon>rosids</taxon>
        <taxon>fabids</taxon>
        <taxon>Fabales</taxon>
        <taxon>Fabaceae</taxon>
        <taxon>Papilionoideae</taxon>
        <taxon>50 kb inversion clade</taxon>
        <taxon>NPAAA clade</taxon>
        <taxon>Hologalegina</taxon>
        <taxon>IRL clade</taxon>
        <taxon>Trifolieae</taxon>
        <taxon>Trifolium</taxon>
    </lineage>
</organism>
<protein>
    <submittedName>
        <fullName evidence="1">Uncharacterized protein</fullName>
    </submittedName>
</protein>
<name>A0ACB0IQT9_TRIPR</name>
<sequence length="492" mass="55032">MWPLNCIKKPDDFGNNDGLWYTNFERYGMGGFSMAARQANNEMEDYSQVDVGDKSIFAGIYDGQGGNQAAKILSSVLLQKLLRRIHENGDVISYDLLIEAITATNKLFVRDQDSYCLISLVWKDTLYIANNGDSRLVIGTEVGDTSVLKVEQLTRDQNSKLLTHRRIIRDDDRCLILASSGFWKIMKNEEAMLIVERHSRHGIAKRLLKKALEKVAAKENTTFKELVSCNDRKRYHDDITVIVIFINQGKSLWKRNVPPKLLSYRVPPSSFLEPLKSIFAVHPSTLVGETEARVKPVKVKPVNDANRPIVINEPSPQGKKVPEVDLGKGKGAVVINDSKKKHRGPPPPPPPRPTGESSNTEAVDASTVVDETEAKVKFLEKGPMSVVKMGDDTVLKALNEEGFPEGDFPKSSSDTSVTLEAIPHDSVVKDFDMKGMHHKGFPKGGVSKIHIEEESSSEKLGRQEESFRHRLLERGAEISRLHQESEIVEKEK</sequence>
<keyword evidence="2" id="KW-1185">Reference proteome</keyword>
<accession>A0ACB0IQT9</accession>
<reference evidence="1" key="1">
    <citation type="submission" date="2023-10" db="EMBL/GenBank/DDBJ databases">
        <authorList>
            <person name="Rodriguez Cubillos JULIANA M."/>
            <person name="De Vega J."/>
        </authorList>
    </citation>
    <scope>NUCLEOTIDE SEQUENCE</scope>
</reference>
<comment type="caution">
    <text evidence="1">The sequence shown here is derived from an EMBL/GenBank/DDBJ whole genome shotgun (WGS) entry which is preliminary data.</text>
</comment>
<proteinExistence type="predicted"/>
<evidence type="ECO:0000313" key="2">
    <source>
        <dbReference type="Proteomes" id="UP001177021"/>
    </source>
</evidence>
<dbReference type="Proteomes" id="UP001177021">
    <property type="component" value="Unassembled WGS sequence"/>
</dbReference>
<evidence type="ECO:0000313" key="1">
    <source>
        <dbReference type="EMBL" id="CAJ2634859.1"/>
    </source>
</evidence>
<gene>
    <name evidence="1" type="ORF">MILVUS5_LOCUS5661</name>
</gene>